<organism evidence="1 2">
    <name type="scientific">Marinobacterium aestuarii</name>
    <dbReference type="NCBI Taxonomy" id="1821621"/>
    <lineage>
        <taxon>Bacteria</taxon>
        <taxon>Pseudomonadati</taxon>
        <taxon>Pseudomonadota</taxon>
        <taxon>Gammaproteobacteria</taxon>
        <taxon>Oceanospirillales</taxon>
        <taxon>Oceanospirillaceae</taxon>
        <taxon>Marinobacterium</taxon>
    </lineage>
</organism>
<reference evidence="1 2" key="2">
    <citation type="journal article" date="2018" name="Int. J. Syst. Evol. Microbiol.">
        <title>Marinobacterium aestuarii sp. nov., a benzene-degrading marine bacterium isolated from estuary sediment.</title>
        <authorList>
            <person name="Bae S.S."/>
            <person name="Jung J."/>
            <person name="Chung D."/>
            <person name="Baek K."/>
        </authorList>
    </citation>
    <scope>NUCLEOTIDE SEQUENCE [LARGE SCALE GENOMIC DNA]</scope>
    <source>
        <strain evidence="1 2">ST58-10</strain>
    </source>
</reference>
<reference evidence="2" key="1">
    <citation type="submission" date="2016-05" db="EMBL/GenBank/DDBJ databases">
        <authorList>
            <person name="Baek K."/>
            <person name="Yang S.-J."/>
        </authorList>
    </citation>
    <scope>NUCLEOTIDE SEQUENCE [LARGE SCALE GENOMIC DNA]</scope>
    <source>
        <strain evidence="2">ST58-10</strain>
    </source>
</reference>
<gene>
    <name evidence="1" type="ORF">A8C75_12095</name>
</gene>
<evidence type="ECO:0000313" key="1">
    <source>
        <dbReference type="EMBL" id="ANG63140.1"/>
    </source>
</evidence>
<name>A0A1A9EZH7_9GAMM</name>
<dbReference type="KEGG" id="mars:A8C75_12095"/>
<dbReference type="AlphaFoldDB" id="A0A1A9EZH7"/>
<protein>
    <submittedName>
        <fullName evidence="1">Uncharacterized protein</fullName>
    </submittedName>
</protein>
<evidence type="ECO:0000313" key="2">
    <source>
        <dbReference type="Proteomes" id="UP000078070"/>
    </source>
</evidence>
<accession>A0A1A9EZH7</accession>
<dbReference type="STRING" id="1821621.A8C75_12095"/>
<keyword evidence="2" id="KW-1185">Reference proteome</keyword>
<sequence length="70" mass="7656">MKAMCLNLSVVVTATLMKNANTHSIGYAPGFKKLLHWSATLAPMFRARQGFSQLANRLFASALQQHPGNP</sequence>
<dbReference type="Proteomes" id="UP000078070">
    <property type="component" value="Chromosome"/>
</dbReference>
<dbReference type="EMBL" id="CP015839">
    <property type="protein sequence ID" value="ANG63140.1"/>
    <property type="molecule type" value="Genomic_DNA"/>
</dbReference>
<proteinExistence type="predicted"/>